<comment type="caution">
    <text evidence="1">The sequence shown here is derived from an EMBL/GenBank/DDBJ whole genome shotgun (WGS) entry which is preliminary data.</text>
</comment>
<reference evidence="1 2" key="1">
    <citation type="journal article" date="2019" name="bioRxiv">
        <title>Bacteria contribute to plant secondary compound degradation in a generalist herbivore system.</title>
        <authorList>
            <person name="Francoeur C.B."/>
            <person name="Khadempour L."/>
            <person name="Moreira-Soto R.D."/>
            <person name="Gotting K."/>
            <person name="Book A.J."/>
            <person name="Pinto-Tomas A.A."/>
            <person name="Keefover-Ring K."/>
            <person name="Currie C.R."/>
        </authorList>
    </citation>
    <scope>NUCLEOTIDE SEQUENCE [LARGE SCALE GENOMIC DNA]</scope>
    <source>
        <strain evidence="1">Acro-835</strain>
    </source>
</reference>
<name>A0ABX0RHU1_9GAMM</name>
<keyword evidence="2" id="KW-1185">Reference proteome</keyword>
<evidence type="ECO:0000313" key="1">
    <source>
        <dbReference type="EMBL" id="NIF23214.1"/>
    </source>
</evidence>
<gene>
    <name evidence="1" type="ORF">F3J40_16635</name>
</gene>
<protein>
    <submittedName>
        <fullName evidence="1">Uncharacterized protein</fullName>
    </submittedName>
</protein>
<evidence type="ECO:0000313" key="2">
    <source>
        <dbReference type="Proteomes" id="UP001515683"/>
    </source>
</evidence>
<organism evidence="1 2">
    <name type="scientific">Candidatus Pantoea multigeneris</name>
    <dbReference type="NCBI Taxonomy" id="2608357"/>
    <lineage>
        <taxon>Bacteria</taxon>
        <taxon>Pseudomonadati</taxon>
        <taxon>Pseudomonadota</taxon>
        <taxon>Gammaproteobacteria</taxon>
        <taxon>Enterobacterales</taxon>
        <taxon>Erwiniaceae</taxon>
        <taxon>Pantoea</taxon>
    </lineage>
</organism>
<dbReference type="Proteomes" id="UP001515683">
    <property type="component" value="Unassembled WGS sequence"/>
</dbReference>
<dbReference type="EMBL" id="VWXF01000007">
    <property type="protein sequence ID" value="NIF23214.1"/>
    <property type="molecule type" value="Genomic_DNA"/>
</dbReference>
<sequence length="67" mass="7466">MQLIPVFCTKLSTENVNKIAFFDPSLFITKANSVSYCHVVPLYPLLSSGLPPVRSVKQSSYSNFALR</sequence>
<accession>A0ABX0RHU1</accession>
<proteinExistence type="predicted"/>